<dbReference type="SUPFAM" id="SSF48452">
    <property type="entry name" value="TPR-like"/>
    <property type="match status" value="1"/>
</dbReference>
<sequence length="364" mass="42403">MGAATVTLSEITELLSNWHDSIRELDHEKSTNLFGEIKNKIDKIEENQNILLYYSLLEFRHNMLNKDYAGSKKSLEKIEDFNKPSEELLNYYYNFFKAIHNTEIGEYKKAGEYFDKAKQLIANIPDEIEKAEFYYKAAAFYYQVRQPLEAVKYANRALKFFEPETGYELNIAACNNILGLTCTSLKQYEYAEEYFIKALDIVTKKHNTMLGLKIRHNLGFLYAEQDLSEAAIRNLTTAIDTPEKSYKAIFLIARENYKLGNTEESLKFIETGLEACNRINNTEYKHHFSILSALNSKESTEKSENIITEGIEYFEQEGLLGFVHDYSKQLALKFYSSNQQDKANQYFFKSHEAEEKLRKKEALK</sequence>
<dbReference type="Pfam" id="PF13181">
    <property type="entry name" value="TPR_8"/>
    <property type="match status" value="1"/>
</dbReference>
<name>A0A0G8BTM0_9BACI</name>
<evidence type="ECO:0000313" key="2">
    <source>
        <dbReference type="Proteomes" id="UP000035350"/>
    </source>
</evidence>
<dbReference type="AlphaFoldDB" id="A0A0G8BTM0"/>
<dbReference type="Pfam" id="PF18801">
    <property type="entry name" value="RapH_N"/>
    <property type="match status" value="1"/>
</dbReference>
<dbReference type="Gene3D" id="1.25.40.10">
    <property type="entry name" value="Tetratricopeptide repeat domain"/>
    <property type="match status" value="1"/>
</dbReference>
<dbReference type="InterPro" id="IPR011990">
    <property type="entry name" value="TPR-like_helical_dom_sf"/>
</dbReference>
<reference evidence="2" key="2">
    <citation type="submission" date="2015-04" db="EMBL/GenBank/DDBJ databases">
        <title>Draft Genome Sequences of Eight Spore-Forming Food Isolates of Bacillus cereus Genome sequencing.</title>
        <authorList>
            <person name="Krawcyk A.O."/>
            <person name="de Jong A."/>
            <person name="Eijlander R.T."/>
            <person name="Berendsen E.M."/>
            <person name="Holsappel S."/>
            <person name="Wells-Bennik M."/>
            <person name="Kuipers O.P."/>
        </authorList>
    </citation>
    <scope>NUCLEOTIDE SEQUENCE [LARGE SCALE GENOMIC DNA]</scope>
    <source>
        <strain evidence="2">B4147</strain>
    </source>
</reference>
<dbReference type="RefSeq" id="WP_046960346.1">
    <property type="nucleotide sequence ID" value="NZ_LCYN01000039.1"/>
</dbReference>
<dbReference type="SMART" id="SM00028">
    <property type="entry name" value="TPR"/>
    <property type="match status" value="5"/>
</dbReference>
<accession>A0A0G8BTM0</accession>
<dbReference type="Proteomes" id="UP000035350">
    <property type="component" value="Unassembled WGS sequence"/>
</dbReference>
<dbReference type="InterPro" id="IPR019734">
    <property type="entry name" value="TPR_rpt"/>
</dbReference>
<proteinExistence type="predicted"/>
<comment type="caution">
    <text evidence="1">The sequence shown here is derived from an EMBL/GenBank/DDBJ whole genome shotgun (WGS) entry which is preliminary data.</text>
</comment>
<reference evidence="1 2" key="1">
    <citation type="journal article" date="2015" name="Genome Announc.">
        <title>Next-Generation Whole-Genome Sequencing of Eight Strains of Bacillus cereus, Isolated from Food.</title>
        <authorList>
            <person name="Krawczyk A.O."/>
            <person name="de Jong A."/>
            <person name="Eijlander R.T."/>
            <person name="Berendsen E.M."/>
            <person name="Holsappel S."/>
            <person name="Wells-Bennik M.H."/>
            <person name="Kuipers O.P."/>
        </authorList>
    </citation>
    <scope>NUCLEOTIDE SEQUENCE [LARGE SCALE GENOMIC DNA]</scope>
    <source>
        <strain evidence="1 2">B4147</strain>
    </source>
</reference>
<organism evidence="1 2">
    <name type="scientific">Bacillus wiedmannii</name>
    <dbReference type="NCBI Taxonomy" id="1890302"/>
    <lineage>
        <taxon>Bacteria</taxon>
        <taxon>Bacillati</taxon>
        <taxon>Bacillota</taxon>
        <taxon>Bacilli</taxon>
        <taxon>Bacillales</taxon>
        <taxon>Bacillaceae</taxon>
        <taxon>Bacillus</taxon>
        <taxon>Bacillus cereus group</taxon>
    </lineage>
</organism>
<dbReference type="EMBL" id="LCYN01000039">
    <property type="protein sequence ID" value="KKZ90870.1"/>
    <property type="molecule type" value="Genomic_DNA"/>
</dbReference>
<gene>
    <name evidence="1" type="ORF">B4147_0233</name>
</gene>
<protein>
    <submittedName>
        <fullName evidence="1">Uncharacterized protein</fullName>
    </submittedName>
</protein>
<dbReference type="PATRIC" id="fig|1396.433.peg.1001"/>
<evidence type="ECO:0000313" key="1">
    <source>
        <dbReference type="EMBL" id="KKZ90870.1"/>
    </source>
</evidence>